<evidence type="ECO:0000256" key="2">
    <source>
        <dbReference type="ARBA" id="ARBA00022490"/>
    </source>
</evidence>
<dbReference type="HAMAP" id="MF_00063">
    <property type="entry name" value="CysH"/>
    <property type="match status" value="1"/>
</dbReference>
<protein>
    <recommendedName>
        <fullName evidence="4">Phosphoadenosine 5'-phosphosulfate reductase</fullName>
        <shortName evidence="4">PAPS reductase</shortName>
        <ecNumber evidence="4">1.8.4.8</ecNumber>
    </recommendedName>
    <alternativeName>
        <fullName evidence="4">3'-phosphoadenylylsulfate reductase</fullName>
    </alternativeName>
    <alternativeName>
        <fullName evidence="4">PAPS reductase, thioredoxin dependent</fullName>
    </alternativeName>
    <alternativeName>
        <fullName evidence="4">PAPS sulfotransferase</fullName>
    </alternativeName>
    <alternativeName>
        <fullName evidence="4">PAdoPS reductase</fullName>
    </alternativeName>
</protein>
<dbReference type="RefSeq" id="WP_123649270.1">
    <property type="nucleotide sequence ID" value="NZ_RCTY01000051.1"/>
</dbReference>
<name>A0A3N2RCA0_LYSEN</name>
<gene>
    <name evidence="4" type="primary">cysH</name>
    <name evidence="6" type="ORF">D9T17_20990</name>
</gene>
<organism evidence="6 7">
    <name type="scientific">Lysobacter enzymogenes</name>
    <dbReference type="NCBI Taxonomy" id="69"/>
    <lineage>
        <taxon>Bacteria</taxon>
        <taxon>Pseudomonadati</taxon>
        <taxon>Pseudomonadota</taxon>
        <taxon>Gammaproteobacteria</taxon>
        <taxon>Lysobacterales</taxon>
        <taxon>Lysobacteraceae</taxon>
        <taxon>Lysobacter</taxon>
    </lineage>
</organism>
<dbReference type="SUPFAM" id="SSF52402">
    <property type="entry name" value="Adenine nucleotide alpha hydrolases-like"/>
    <property type="match status" value="1"/>
</dbReference>
<evidence type="ECO:0000313" key="6">
    <source>
        <dbReference type="EMBL" id="ROU05053.1"/>
    </source>
</evidence>
<evidence type="ECO:0000256" key="1">
    <source>
        <dbReference type="ARBA" id="ARBA00009732"/>
    </source>
</evidence>
<dbReference type="AlphaFoldDB" id="A0A3N2RCA0"/>
<keyword evidence="3 4" id="KW-0560">Oxidoreductase</keyword>
<comment type="similarity">
    <text evidence="1 4">Belongs to the PAPS reductase family. CysH subfamily.</text>
</comment>
<dbReference type="GO" id="GO:0004604">
    <property type="term" value="F:phosphoadenylyl-sulfate reductase (thioredoxin) activity"/>
    <property type="evidence" value="ECO:0007669"/>
    <property type="project" value="UniProtKB-UniRule"/>
</dbReference>
<sequence length="250" mass="28508">MSAPTDPVTAAESPRALAELNAWLATRTAEQRVAWALENTAGEHALSSSFGAQSAVSLHMVARQAPRIPVIVIDTGYLFPETYRFIDELGERLALNLKVYRPQMGAAWMEARFGKLWEQGLEGLERYNRLRKVEPMQRALAELGVRTWIAGLRRSQSGSRAGLEFLQLKDGRWKLHPLADWSDRDVWQYLQTHELPYHPLWHEGYVSIGDVHTTRRLEPGMREEDTRFFGLKRECGLHFDSEPVAEEKAA</sequence>
<evidence type="ECO:0000259" key="5">
    <source>
        <dbReference type="Pfam" id="PF01507"/>
    </source>
</evidence>
<dbReference type="InterPro" id="IPR014729">
    <property type="entry name" value="Rossmann-like_a/b/a_fold"/>
</dbReference>
<comment type="caution">
    <text evidence="6">The sequence shown here is derived from an EMBL/GenBank/DDBJ whole genome shotgun (WGS) entry which is preliminary data.</text>
</comment>
<dbReference type="Pfam" id="PF01507">
    <property type="entry name" value="PAPS_reduct"/>
    <property type="match status" value="1"/>
</dbReference>
<dbReference type="PANTHER" id="PTHR46509">
    <property type="entry name" value="PHOSPHOADENOSINE PHOSPHOSULFATE REDUCTASE"/>
    <property type="match status" value="1"/>
</dbReference>
<proteinExistence type="inferred from homology"/>
<keyword evidence="2 4" id="KW-0963">Cytoplasm</keyword>
<dbReference type="UniPathway" id="UPA00140">
    <property type="reaction ID" value="UER00206"/>
</dbReference>
<dbReference type="NCBIfam" id="TIGR00434">
    <property type="entry name" value="cysH"/>
    <property type="match status" value="1"/>
</dbReference>
<dbReference type="NCBIfam" id="TIGR02057">
    <property type="entry name" value="PAPS_reductase"/>
    <property type="match status" value="1"/>
</dbReference>
<evidence type="ECO:0000256" key="3">
    <source>
        <dbReference type="ARBA" id="ARBA00023002"/>
    </source>
</evidence>
<comment type="pathway">
    <text evidence="4">Sulfur metabolism; hydrogen sulfide biosynthesis; sulfite from sulfate: step 3/3.</text>
</comment>
<comment type="function">
    <text evidence="4">Catalyzes the formation of sulfite from phosphoadenosine 5'-phosphosulfate (PAPS) using thioredoxin as an electron donor.</text>
</comment>
<dbReference type="GO" id="GO:0005737">
    <property type="term" value="C:cytoplasm"/>
    <property type="evidence" value="ECO:0007669"/>
    <property type="project" value="UniProtKB-SubCell"/>
</dbReference>
<dbReference type="NCBIfam" id="NF002537">
    <property type="entry name" value="PRK02090.1"/>
    <property type="match status" value="1"/>
</dbReference>
<dbReference type="InterPro" id="IPR004511">
    <property type="entry name" value="PAPS/APS_Rdtase"/>
</dbReference>
<comment type="caution">
    <text evidence="4">Lacks conserved residue(s) required for the propagation of feature annotation.</text>
</comment>
<dbReference type="PIRSF" id="PIRSF000857">
    <property type="entry name" value="PAPS_reductase"/>
    <property type="match status" value="1"/>
</dbReference>
<comment type="catalytic activity">
    <reaction evidence="4">
        <text>[thioredoxin]-disulfide + sulfite + adenosine 3',5'-bisphosphate + 2 H(+) = [thioredoxin]-dithiol + 3'-phosphoadenylyl sulfate</text>
        <dbReference type="Rhea" id="RHEA:11724"/>
        <dbReference type="Rhea" id="RHEA-COMP:10698"/>
        <dbReference type="Rhea" id="RHEA-COMP:10700"/>
        <dbReference type="ChEBI" id="CHEBI:15378"/>
        <dbReference type="ChEBI" id="CHEBI:17359"/>
        <dbReference type="ChEBI" id="CHEBI:29950"/>
        <dbReference type="ChEBI" id="CHEBI:50058"/>
        <dbReference type="ChEBI" id="CHEBI:58339"/>
        <dbReference type="ChEBI" id="CHEBI:58343"/>
        <dbReference type="EC" id="1.8.4.8"/>
    </reaction>
</comment>
<comment type="subcellular location">
    <subcellularLocation>
        <location evidence="4">Cytoplasm</location>
    </subcellularLocation>
</comment>
<evidence type="ECO:0000313" key="7">
    <source>
        <dbReference type="Proteomes" id="UP000275910"/>
    </source>
</evidence>
<feature type="active site" description="Nucleophile; cysteine thiosulfonate intermediate" evidence="4">
    <location>
        <position position="235"/>
    </location>
</feature>
<dbReference type="GO" id="GO:0070814">
    <property type="term" value="P:hydrogen sulfide biosynthetic process"/>
    <property type="evidence" value="ECO:0007669"/>
    <property type="project" value="UniProtKB-UniRule"/>
</dbReference>
<feature type="domain" description="Phosphoadenosine phosphosulphate reductase" evidence="5">
    <location>
        <begin position="44"/>
        <end position="215"/>
    </location>
</feature>
<dbReference type="PANTHER" id="PTHR46509:SF1">
    <property type="entry name" value="PHOSPHOADENOSINE PHOSPHOSULFATE REDUCTASE"/>
    <property type="match status" value="1"/>
</dbReference>
<dbReference type="GO" id="GO:0019379">
    <property type="term" value="P:sulfate assimilation, phosphoadenylyl sulfate reduction by phosphoadenylyl-sulfate reductase (thioredoxin)"/>
    <property type="evidence" value="ECO:0007669"/>
    <property type="project" value="UniProtKB-UniRule"/>
</dbReference>
<dbReference type="CDD" id="cd23945">
    <property type="entry name" value="PAPS_reductase"/>
    <property type="match status" value="1"/>
</dbReference>
<dbReference type="EMBL" id="RCTY01000051">
    <property type="protein sequence ID" value="ROU05053.1"/>
    <property type="molecule type" value="Genomic_DNA"/>
</dbReference>
<accession>A0A3N2RCA0</accession>
<dbReference type="InterPro" id="IPR002500">
    <property type="entry name" value="PAPS_reduct_dom"/>
</dbReference>
<dbReference type="FunFam" id="3.40.50.620:FF:000043">
    <property type="entry name" value="Phosphoadenosine phosphosulfate reductase"/>
    <property type="match status" value="1"/>
</dbReference>
<evidence type="ECO:0000256" key="4">
    <source>
        <dbReference type="HAMAP-Rule" id="MF_00063"/>
    </source>
</evidence>
<dbReference type="Gene3D" id="3.40.50.620">
    <property type="entry name" value="HUPs"/>
    <property type="match status" value="1"/>
</dbReference>
<dbReference type="InterPro" id="IPR011800">
    <property type="entry name" value="PAPS_reductase_CysH"/>
</dbReference>
<dbReference type="Proteomes" id="UP000275910">
    <property type="component" value="Unassembled WGS sequence"/>
</dbReference>
<dbReference type="EC" id="1.8.4.8" evidence="4"/>
<reference evidence="6 7" key="1">
    <citation type="submission" date="2018-10" db="EMBL/GenBank/DDBJ databases">
        <title>The genome of Lysobacter enzymogenes OH11.</title>
        <authorList>
            <person name="Liu F."/>
            <person name="Zhao Y."/>
            <person name="Qian G."/>
            <person name="Chen Y."/>
            <person name="Xu H."/>
        </authorList>
    </citation>
    <scope>NUCLEOTIDE SEQUENCE [LARGE SCALE GENOMIC DNA]</scope>
    <source>
        <strain evidence="6 7">OH11</strain>
    </source>
</reference>